<evidence type="ECO:0000259" key="13">
    <source>
        <dbReference type="Pfam" id="PF02768"/>
    </source>
</evidence>
<dbReference type="SUPFAM" id="SSF55979">
    <property type="entry name" value="DNA clamp"/>
    <property type="match status" value="3"/>
</dbReference>
<dbReference type="NCBIfam" id="TIGR00663">
    <property type="entry name" value="dnan"/>
    <property type="match status" value="1"/>
</dbReference>
<dbReference type="GO" id="GO:0003887">
    <property type="term" value="F:DNA-directed DNA polymerase activity"/>
    <property type="evidence" value="ECO:0007669"/>
    <property type="project" value="UniProtKB-UniRule"/>
</dbReference>
<keyword evidence="7 10" id="KW-0235">DNA replication</keyword>
<protein>
    <recommendedName>
        <fullName evidence="3 10">Beta sliding clamp</fullName>
    </recommendedName>
</protein>
<dbReference type="InterPro" id="IPR022637">
    <property type="entry name" value="DNA_polIII_beta_cen"/>
</dbReference>
<comment type="similarity">
    <text evidence="2 10">Belongs to the beta sliding clamp family.</text>
</comment>
<evidence type="ECO:0000259" key="12">
    <source>
        <dbReference type="Pfam" id="PF02767"/>
    </source>
</evidence>
<gene>
    <name evidence="14" type="ORF">F8154_10395</name>
</gene>
<dbReference type="SMART" id="SM00480">
    <property type="entry name" value="POL3Bc"/>
    <property type="match status" value="1"/>
</dbReference>
<dbReference type="GO" id="GO:0003677">
    <property type="term" value="F:DNA binding"/>
    <property type="evidence" value="ECO:0007669"/>
    <property type="project" value="UniProtKB-UniRule"/>
</dbReference>
<dbReference type="InterPro" id="IPR022635">
    <property type="entry name" value="DNA_polIII_beta_C"/>
</dbReference>
<dbReference type="GO" id="GO:0008408">
    <property type="term" value="F:3'-5' exonuclease activity"/>
    <property type="evidence" value="ECO:0007669"/>
    <property type="project" value="InterPro"/>
</dbReference>
<evidence type="ECO:0000313" key="14">
    <source>
        <dbReference type="EMBL" id="KAB3533828.1"/>
    </source>
</evidence>
<dbReference type="InterPro" id="IPR001001">
    <property type="entry name" value="DNA_polIII_beta"/>
</dbReference>
<dbReference type="PIRSF" id="PIRSF000804">
    <property type="entry name" value="DNA_pol_III_b"/>
    <property type="match status" value="1"/>
</dbReference>
<dbReference type="Gene3D" id="3.70.10.10">
    <property type="match status" value="1"/>
</dbReference>
<dbReference type="PANTHER" id="PTHR30478:SF0">
    <property type="entry name" value="BETA SLIDING CLAMP"/>
    <property type="match status" value="1"/>
</dbReference>
<organism evidence="14 15">
    <name type="scientific">Alkaliphilus pronyensis</name>
    <dbReference type="NCBI Taxonomy" id="1482732"/>
    <lineage>
        <taxon>Bacteria</taxon>
        <taxon>Bacillati</taxon>
        <taxon>Bacillota</taxon>
        <taxon>Clostridia</taxon>
        <taxon>Peptostreptococcales</taxon>
        <taxon>Natronincolaceae</taxon>
        <taxon>Alkaliphilus</taxon>
    </lineage>
</organism>
<name>A0A6I0EXI8_9FIRM</name>
<evidence type="ECO:0000256" key="2">
    <source>
        <dbReference type="ARBA" id="ARBA00010752"/>
    </source>
</evidence>
<evidence type="ECO:0000313" key="15">
    <source>
        <dbReference type="Proteomes" id="UP000432715"/>
    </source>
</evidence>
<comment type="subunit">
    <text evidence="10">Forms a ring-shaped head-to-tail homodimer around DNA.</text>
</comment>
<dbReference type="GO" id="GO:0006271">
    <property type="term" value="P:DNA strand elongation involved in DNA replication"/>
    <property type="evidence" value="ECO:0007669"/>
    <property type="project" value="TreeGrafter"/>
</dbReference>
<comment type="subcellular location">
    <subcellularLocation>
        <location evidence="1 10">Cytoplasm</location>
    </subcellularLocation>
</comment>
<reference evidence="14 15" key="1">
    <citation type="submission" date="2019-10" db="EMBL/GenBank/DDBJ databases">
        <title>Alkaliphilus serpentinus sp. nov. and Alkaliphilus pronyensis sp. nov., two novel anaerobic alkaliphilic species isolated from the serpentinized-hosted hydrothermal field of the Prony Bay (New Caledonia).</title>
        <authorList>
            <person name="Postec A."/>
        </authorList>
    </citation>
    <scope>NUCLEOTIDE SEQUENCE [LARGE SCALE GENOMIC DNA]</scope>
    <source>
        <strain evidence="14 15">LacV</strain>
    </source>
</reference>
<dbReference type="Gene3D" id="3.10.150.10">
    <property type="entry name" value="DNA Polymerase III, subunit A, domain 2"/>
    <property type="match status" value="1"/>
</dbReference>
<evidence type="ECO:0000256" key="8">
    <source>
        <dbReference type="ARBA" id="ARBA00022932"/>
    </source>
</evidence>
<proteinExistence type="inferred from homology"/>
<feature type="domain" description="DNA polymerase III beta sliding clamp central" evidence="12">
    <location>
        <begin position="129"/>
        <end position="239"/>
    </location>
</feature>
<evidence type="ECO:0000256" key="3">
    <source>
        <dbReference type="ARBA" id="ARBA00021035"/>
    </source>
</evidence>
<feature type="domain" description="DNA polymerase III beta sliding clamp C-terminal" evidence="13">
    <location>
        <begin position="245"/>
        <end position="364"/>
    </location>
</feature>
<sequence>MHIVCPQKLLLNSISIVQKSVSTKTTLPILRGIYIEATSNQLKIVGTDLEIGIENIIEAEVIEEGATVIDARLFSDIIRKLPDSDISIKLLENNQVNIKCLTADFSIVCHNPEDYPELPQINDFNFYKLPHELFRNMIRQTVFATSQDESRPILTGVLLEIEDSSLNMVALDGYRLALRKGKVEANTSNKAVIPARTLSELARIIETDNEEPIEICLTDNHALFITGSTKLISRLLEGELINYNQILPKEFKSRVRVKTKALYNSIERASLLAREGKNNLVKFIINDDKMTITSNSELGKVYEELAIILEGDDIEIAFNSKYFMDALKVFDDDEVYLDFTTNISPGIIKPVENENYIYLVLPVRVSSN</sequence>
<dbReference type="Pfam" id="PF02767">
    <property type="entry name" value="DNA_pol3_beta_2"/>
    <property type="match status" value="1"/>
</dbReference>
<dbReference type="AlphaFoldDB" id="A0A6I0EXI8"/>
<feature type="domain" description="DNA polymerase III beta sliding clamp N-terminal" evidence="11">
    <location>
        <begin position="1"/>
        <end position="119"/>
    </location>
</feature>
<comment type="function">
    <text evidence="10">Confers DNA tethering and processivity to DNA polymerases and other proteins. Acts as a clamp, forming a ring around DNA (a reaction catalyzed by the clamp-loading complex) which diffuses in an ATP-independent manner freely and bidirectionally along dsDNA. Initially characterized for its ability to contact the catalytic subunit of DNA polymerase III (Pol III), a complex, multichain enzyme responsible for most of the replicative synthesis in bacteria; Pol III exhibits 3'-5' exonuclease proofreading activity. The beta chain is required for initiation of replication as well as for processivity of DNA replication.</text>
</comment>
<dbReference type="InterPro" id="IPR022634">
    <property type="entry name" value="DNA_polIII_beta_N"/>
</dbReference>
<keyword evidence="9" id="KW-0238">DNA-binding</keyword>
<evidence type="ECO:0000256" key="9">
    <source>
        <dbReference type="ARBA" id="ARBA00023125"/>
    </source>
</evidence>
<accession>A0A6I0EXI8</accession>
<dbReference type="Proteomes" id="UP000432715">
    <property type="component" value="Unassembled WGS sequence"/>
</dbReference>
<evidence type="ECO:0000256" key="4">
    <source>
        <dbReference type="ARBA" id="ARBA00022490"/>
    </source>
</evidence>
<dbReference type="GO" id="GO:0009360">
    <property type="term" value="C:DNA polymerase III complex"/>
    <property type="evidence" value="ECO:0007669"/>
    <property type="project" value="InterPro"/>
</dbReference>
<keyword evidence="8 10" id="KW-0239">DNA-directed DNA polymerase</keyword>
<dbReference type="OrthoDB" id="8421503at2"/>
<evidence type="ECO:0000256" key="10">
    <source>
        <dbReference type="PIRNR" id="PIRNR000804"/>
    </source>
</evidence>
<comment type="caution">
    <text evidence="14">The sequence shown here is derived from an EMBL/GenBank/DDBJ whole genome shotgun (WGS) entry which is preliminary data.</text>
</comment>
<evidence type="ECO:0000256" key="1">
    <source>
        <dbReference type="ARBA" id="ARBA00004496"/>
    </source>
</evidence>
<keyword evidence="5 10" id="KW-0808">Transferase</keyword>
<dbReference type="RefSeq" id="WP_151861547.1">
    <property type="nucleotide sequence ID" value="NZ_WBZC01000038.1"/>
</dbReference>
<dbReference type="Pfam" id="PF02768">
    <property type="entry name" value="DNA_pol3_beta_3"/>
    <property type="match status" value="1"/>
</dbReference>
<dbReference type="CDD" id="cd00140">
    <property type="entry name" value="beta_clamp"/>
    <property type="match status" value="1"/>
</dbReference>
<dbReference type="GO" id="GO:0005737">
    <property type="term" value="C:cytoplasm"/>
    <property type="evidence" value="ECO:0007669"/>
    <property type="project" value="UniProtKB-SubCell"/>
</dbReference>
<keyword evidence="15" id="KW-1185">Reference proteome</keyword>
<evidence type="ECO:0000256" key="6">
    <source>
        <dbReference type="ARBA" id="ARBA00022695"/>
    </source>
</evidence>
<dbReference type="Pfam" id="PF00712">
    <property type="entry name" value="DNA_pol3_beta"/>
    <property type="match status" value="1"/>
</dbReference>
<keyword evidence="6 10" id="KW-0548">Nucleotidyltransferase</keyword>
<evidence type="ECO:0000256" key="5">
    <source>
        <dbReference type="ARBA" id="ARBA00022679"/>
    </source>
</evidence>
<dbReference type="InterPro" id="IPR046938">
    <property type="entry name" value="DNA_clamp_sf"/>
</dbReference>
<dbReference type="EMBL" id="WBZC01000038">
    <property type="protein sequence ID" value="KAB3533828.1"/>
    <property type="molecule type" value="Genomic_DNA"/>
</dbReference>
<evidence type="ECO:0000256" key="7">
    <source>
        <dbReference type="ARBA" id="ARBA00022705"/>
    </source>
</evidence>
<keyword evidence="4 10" id="KW-0963">Cytoplasm</keyword>
<evidence type="ECO:0000259" key="11">
    <source>
        <dbReference type="Pfam" id="PF00712"/>
    </source>
</evidence>
<dbReference type="PANTHER" id="PTHR30478">
    <property type="entry name" value="DNA POLYMERASE III SUBUNIT BETA"/>
    <property type="match status" value="1"/>
</dbReference>